<dbReference type="SUPFAM" id="SSF53335">
    <property type="entry name" value="S-adenosyl-L-methionine-dependent methyltransferases"/>
    <property type="match status" value="1"/>
</dbReference>
<proteinExistence type="predicted"/>
<keyword evidence="1" id="KW-0808">Transferase</keyword>
<evidence type="ECO:0000313" key="1">
    <source>
        <dbReference type="EMBL" id="NMH79754.1"/>
    </source>
</evidence>
<dbReference type="PANTHER" id="PTHR43861:SF1">
    <property type="entry name" value="TRANS-ACONITATE 2-METHYLTRANSFERASE"/>
    <property type="match status" value="1"/>
</dbReference>
<reference evidence="1 2" key="1">
    <citation type="submission" date="2020-04" db="EMBL/GenBank/DDBJ databases">
        <authorList>
            <person name="Klaysubun C."/>
            <person name="Duangmal K."/>
            <person name="Lipun K."/>
        </authorList>
    </citation>
    <scope>NUCLEOTIDE SEQUENCE [LARGE SCALE GENOMIC DNA]</scope>
    <source>
        <strain evidence="1 2">JCM 11839</strain>
    </source>
</reference>
<keyword evidence="2" id="KW-1185">Reference proteome</keyword>
<organism evidence="1 2">
    <name type="scientific">Pseudonocardia xinjiangensis</name>
    <dbReference type="NCBI Taxonomy" id="75289"/>
    <lineage>
        <taxon>Bacteria</taxon>
        <taxon>Bacillati</taxon>
        <taxon>Actinomycetota</taxon>
        <taxon>Actinomycetes</taxon>
        <taxon>Pseudonocardiales</taxon>
        <taxon>Pseudonocardiaceae</taxon>
        <taxon>Pseudonocardia</taxon>
    </lineage>
</organism>
<dbReference type="GO" id="GO:0008168">
    <property type="term" value="F:methyltransferase activity"/>
    <property type="evidence" value="ECO:0007669"/>
    <property type="project" value="UniProtKB-KW"/>
</dbReference>
<dbReference type="Proteomes" id="UP001296706">
    <property type="component" value="Unassembled WGS sequence"/>
</dbReference>
<gene>
    <name evidence="1" type="ORF">HF577_22005</name>
</gene>
<keyword evidence="1" id="KW-0489">Methyltransferase</keyword>
<dbReference type="PANTHER" id="PTHR43861">
    <property type="entry name" value="TRANS-ACONITATE 2-METHYLTRANSFERASE-RELATED"/>
    <property type="match status" value="1"/>
</dbReference>
<name>A0ABX1RJE8_9PSEU</name>
<evidence type="ECO:0000313" key="2">
    <source>
        <dbReference type="Proteomes" id="UP001296706"/>
    </source>
</evidence>
<accession>A0ABX1RJE8</accession>
<dbReference type="RefSeq" id="WP_169397818.1">
    <property type="nucleotide sequence ID" value="NZ_BAAAJH010000001.1"/>
</dbReference>
<protein>
    <submittedName>
        <fullName evidence="1">Class I SAM-dependent methyltransferase</fullName>
    </submittedName>
</protein>
<dbReference type="Pfam" id="PF13489">
    <property type="entry name" value="Methyltransf_23"/>
    <property type="match status" value="1"/>
</dbReference>
<dbReference type="GO" id="GO:0032259">
    <property type="term" value="P:methylation"/>
    <property type="evidence" value="ECO:0007669"/>
    <property type="project" value="UniProtKB-KW"/>
</dbReference>
<sequence length="241" mass="26295">MSTEFEPVAGSPDHYDADYYVNNGQAGDRPALRWYVRMVRRYLGRGPYLDFGCGTGHLLRRLSAHDRASGFEISPYSATVARRTAPGCPVYLTLDAIPDANFRGLTAIHVLEHLDDETAAAVLACWRRVLVPGGRALVVMPDPAGRARGLAGEGWTGYQDPTHINLKPHDEWRAVLTAAGFTVLREGSDGLWNVPYGKLPKLLDAARYAVPSFVQFLAGRLFLRPGSGESSVFVLEVPAAS</sequence>
<dbReference type="Gene3D" id="3.40.50.150">
    <property type="entry name" value="Vaccinia Virus protein VP39"/>
    <property type="match status" value="1"/>
</dbReference>
<dbReference type="CDD" id="cd02440">
    <property type="entry name" value="AdoMet_MTases"/>
    <property type="match status" value="1"/>
</dbReference>
<dbReference type="EMBL" id="JAAXKY010000077">
    <property type="protein sequence ID" value="NMH79754.1"/>
    <property type="molecule type" value="Genomic_DNA"/>
</dbReference>
<comment type="caution">
    <text evidence="1">The sequence shown here is derived from an EMBL/GenBank/DDBJ whole genome shotgun (WGS) entry which is preliminary data.</text>
</comment>
<dbReference type="InterPro" id="IPR029063">
    <property type="entry name" value="SAM-dependent_MTases_sf"/>
</dbReference>